<comment type="caution">
    <text evidence="2">The sequence shown here is derived from an EMBL/GenBank/DDBJ whole genome shotgun (WGS) entry which is preliminary data.</text>
</comment>
<dbReference type="EMBL" id="CM026427">
    <property type="protein sequence ID" value="KAG0570647.1"/>
    <property type="molecule type" value="Genomic_DNA"/>
</dbReference>
<keyword evidence="3" id="KW-1185">Reference proteome</keyword>
<dbReference type="AlphaFoldDB" id="A0A8T0HI44"/>
<dbReference type="SUPFAM" id="SSF49562">
    <property type="entry name" value="C2 domain (Calcium/lipid-binding domain, CaLB)"/>
    <property type="match status" value="1"/>
</dbReference>
<dbReference type="Pfam" id="PF00168">
    <property type="entry name" value="C2"/>
    <property type="match status" value="1"/>
</dbReference>
<dbReference type="PROSITE" id="PS50004">
    <property type="entry name" value="C2"/>
    <property type="match status" value="1"/>
</dbReference>
<dbReference type="Gene3D" id="2.60.40.150">
    <property type="entry name" value="C2 domain"/>
    <property type="match status" value="1"/>
</dbReference>
<evidence type="ECO:0000313" key="2">
    <source>
        <dbReference type="EMBL" id="KAG0570647.1"/>
    </source>
</evidence>
<protein>
    <recommendedName>
        <fullName evidence="1">C2 domain-containing protein</fullName>
    </recommendedName>
</protein>
<organism evidence="2 3">
    <name type="scientific">Ceratodon purpureus</name>
    <name type="common">Fire moss</name>
    <name type="synonym">Dicranum purpureum</name>
    <dbReference type="NCBI Taxonomy" id="3225"/>
    <lineage>
        <taxon>Eukaryota</taxon>
        <taxon>Viridiplantae</taxon>
        <taxon>Streptophyta</taxon>
        <taxon>Embryophyta</taxon>
        <taxon>Bryophyta</taxon>
        <taxon>Bryophytina</taxon>
        <taxon>Bryopsida</taxon>
        <taxon>Dicranidae</taxon>
        <taxon>Pseudoditrichales</taxon>
        <taxon>Ditrichaceae</taxon>
        <taxon>Ceratodon</taxon>
    </lineage>
</organism>
<dbReference type="PANTHER" id="PTHR32246">
    <property type="entry name" value="INGRESSION PROTEIN FIC1"/>
    <property type="match status" value="1"/>
</dbReference>
<evidence type="ECO:0000313" key="3">
    <source>
        <dbReference type="Proteomes" id="UP000822688"/>
    </source>
</evidence>
<reference evidence="2 3" key="1">
    <citation type="submission" date="2020-06" db="EMBL/GenBank/DDBJ databases">
        <title>WGS assembly of Ceratodon purpureus strain R40.</title>
        <authorList>
            <person name="Carey S.B."/>
            <person name="Jenkins J."/>
            <person name="Shu S."/>
            <person name="Lovell J.T."/>
            <person name="Sreedasyam A."/>
            <person name="Maumus F."/>
            <person name="Tiley G.P."/>
            <person name="Fernandez-Pozo N."/>
            <person name="Barry K."/>
            <person name="Chen C."/>
            <person name="Wang M."/>
            <person name="Lipzen A."/>
            <person name="Daum C."/>
            <person name="Saski C.A."/>
            <person name="Payton A.C."/>
            <person name="Mcbreen J.C."/>
            <person name="Conrad R.E."/>
            <person name="Kollar L.M."/>
            <person name="Olsson S."/>
            <person name="Huttunen S."/>
            <person name="Landis J.B."/>
            <person name="Wickett N.J."/>
            <person name="Johnson M.G."/>
            <person name="Rensing S.A."/>
            <person name="Grimwood J."/>
            <person name="Schmutz J."/>
            <person name="Mcdaniel S.F."/>
        </authorList>
    </citation>
    <scope>NUCLEOTIDE SEQUENCE [LARGE SCALE GENOMIC DNA]</scope>
    <source>
        <strain evidence="2 3">R40</strain>
    </source>
</reference>
<name>A0A8T0HI44_CERPU</name>
<dbReference type="Proteomes" id="UP000822688">
    <property type="component" value="Chromosome 6"/>
</dbReference>
<dbReference type="InterPro" id="IPR000008">
    <property type="entry name" value="C2_dom"/>
</dbReference>
<dbReference type="PANTHER" id="PTHR32246:SF20">
    <property type="entry name" value="CALCIUM-DEPENDENT LIPID-BINDING (CALB DOMAIN) FAMILY PROTEIN"/>
    <property type="match status" value="1"/>
</dbReference>
<gene>
    <name evidence="2" type="ORF">KC19_6G177400</name>
</gene>
<evidence type="ECO:0000259" key="1">
    <source>
        <dbReference type="PROSITE" id="PS50004"/>
    </source>
</evidence>
<dbReference type="InterPro" id="IPR035892">
    <property type="entry name" value="C2_domain_sf"/>
</dbReference>
<feature type="domain" description="C2" evidence="1">
    <location>
        <begin position="1"/>
        <end position="117"/>
    </location>
</feature>
<proteinExistence type="predicted"/>
<sequence length="192" mass="22405">MADYLDLQSVEVKVLRARNLMDVKRWSLSEKMNPFVQVWICSKESKKYTKILYNGGRNPIWNSDILQLFCTHTDLFRQSVYLNIDVFHRGSKDDKLLGRVKIPLTFQYKEKKVPIVVKWPLSLPNGKEQGTIELSIKIKNVLQEVISHESTTMKASKPRIYPVVEHHVPFSGHFKIYGHNFKKIYSRSDSVP</sequence>
<accession>A0A8T0HI44</accession>
<dbReference type="SMART" id="SM00239">
    <property type="entry name" value="C2"/>
    <property type="match status" value="1"/>
</dbReference>